<feature type="region of interest" description="Disordered" evidence="1">
    <location>
        <begin position="105"/>
        <end position="124"/>
    </location>
</feature>
<dbReference type="Proteomes" id="UP001515480">
    <property type="component" value="Unassembled WGS sequence"/>
</dbReference>
<dbReference type="GO" id="GO:0005615">
    <property type="term" value="C:extracellular space"/>
    <property type="evidence" value="ECO:0007669"/>
    <property type="project" value="TreeGrafter"/>
</dbReference>
<dbReference type="Gene3D" id="3.40.720.10">
    <property type="entry name" value="Alkaline Phosphatase, subunit A"/>
    <property type="match status" value="1"/>
</dbReference>
<dbReference type="InterPro" id="IPR004245">
    <property type="entry name" value="DUF229"/>
</dbReference>
<dbReference type="SUPFAM" id="SSF53649">
    <property type="entry name" value="Alkaline phosphatase-like"/>
    <property type="match status" value="1"/>
</dbReference>
<dbReference type="PROSITE" id="PS01108">
    <property type="entry name" value="RIBOSOMAL_L24"/>
    <property type="match status" value="1"/>
</dbReference>
<dbReference type="GO" id="GO:0005840">
    <property type="term" value="C:ribosome"/>
    <property type="evidence" value="ECO:0007669"/>
    <property type="project" value="InterPro"/>
</dbReference>
<dbReference type="EMBL" id="JBGBPQ010000006">
    <property type="protein sequence ID" value="KAL1522389.1"/>
    <property type="molecule type" value="Genomic_DNA"/>
</dbReference>
<dbReference type="Gene3D" id="2.70.130.10">
    <property type="entry name" value="Mannose-6-phosphate receptor binding domain"/>
    <property type="match status" value="1"/>
</dbReference>
<dbReference type="Pfam" id="PF13015">
    <property type="entry name" value="PRKCSH_1"/>
    <property type="match status" value="1"/>
</dbReference>
<evidence type="ECO:0000313" key="4">
    <source>
        <dbReference type="Proteomes" id="UP001515480"/>
    </source>
</evidence>
<gene>
    <name evidence="3" type="ORF">AB1Y20_017379</name>
</gene>
<dbReference type="InterPro" id="IPR017850">
    <property type="entry name" value="Alkaline_phosphatase_core_sf"/>
</dbReference>
<dbReference type="InterPro" id="IPR036607">
    <property type="entry name" value="PRKCSH"/>
</dbReference>
<dbReference type="PANTHER" id="PTHR10974:SF1">
    <property type="entry name" value="FI08016P-RELATED"/>
    <property type="match status" value="1"/>
</dbReference>
<feature type="region of interest" description="Disordered" evidence="1">
    <location>
        <begin position="704"/>
        <end position="724"/>
    </location>
</feature>
<dbReference type="GO" id="GO:0006412">
    <property type="term" value="P:translation"/>
    <property type="evidence" value="ECO:0007669"/>
    <property type="project" value="InterPro"/>
</dbReference>
<keyword evidence="4" id="KW-1185">Reference proteome</keyword>
<evidence type="ECO:0000313" key="3">
    <source>
        <dbReference type="EMBL" id="KAL1522389.1"/>
    </source>
</evidence>
<dbReference type="InterPro" id="IPR009011">
    <property type="entry name" value="Man6P_isomerase_rcpt-bd_dom_sf"/>
</dbReference>
<feature type="domain" description="Glucosidase 2 subunit beta-like" evidence="2">
    <location>
        <begin position="643"/>
        <end position="697"/>
    </location>
</feature>
<evidence type="ECO:0000256" key="1">
    <source>
        <dbReference type="SAM" id="MobiDB-lite"/>
    </source>
</evidence>
<proteinExistence type="predicted"/>
<dbReference type="GO" id="GO:0003735">
    <property type="term" value="F:structural constituent of ribosome"/>
    <property type="evidence" value="ECO:0007669"/>
    <property type="project" value="InterPro"/>
</dbReference>
<protein>
    <recommendedName>
        <fullName evidence="2">Glucosidase 2 subunit beta-like domain-containing protein</fullName>
    </recommendedName>
</protein>
<evidence type="ECO:0000259" key="2">
    <source>
        <dbReference type="Pfam" id="PF13015"/>
    </source>
</evidence>
<accession>A0AB34JKD3</accession>
<comment type="caution">
    <text evidence="3">The sequence shown here is derived from an EMBL/GenBank/DDBJ whole genome shotgun (WGS) entry which is preliminary data.</text>
</comment>
<name>A0AB34JKD3_PRYPA</name>
<sequence>MACAPFASRAGGGAYSMECGSSWEVDLRSDADCSKRGLGKCHPRYTLGWRTNEVQLYRETTTPSQEYIHAYCDVWRRGRMDIALARPLERAGVRSAAEGRRRLLLPSEEEEPASARPTTGDWVEVVGGSDAGRRGEVVRDDHDSLPYKLRFEDDGSSSRFLKEADVRRYARLPADPLHVLVVVLRGQSHAASLATMPHTLSLVRGLHRSGRFSHGSFGRYASATPSGAASLRALFDGVLRHDQRREEGMHSVWKLYRRWGYVSAYLEAACETAAAEAAGARLAAEPSSDHVLIEPFCALDAQLRDALPPSPNASTRRRHNATRRRRAVCAERHSADGRARALLLEYLRTFMLHTYRSLPKLAVAVLPSPRAPRPHADARDRPLARLLRHLLEQSPNTAVLLTSDVPHPPLSAATPPPQPMLHLLLPANATPASRLALEANARLPASILDVHATLRQLALLDHSRRTHAPLRPTCAARRAVGGCSLLEPLPPSRSCAEAHIPAHRCPPAEDALVEPPALPPVEAAEAEAEAEAEAAAAAQPAGVAALLDSALASHGGRCVQSLSSEYRYELCFYSEATQRGLNAGNANYSLGRTWSWAQALSHPRLLAPLPSSSTFAKPSLFLPVLLMGTHPFRPLSDQLGGLFSGGDACPNGQERSMKVDFACGVSAQAELGDVSERVVCAYEATLRAEAFCSLAAVEESGEAAGGAAARSSPPRLTAGAAPESSRYEAVRQLRDATRRFRCALLAAKARVDASRAARRGGAACGGGAAAVACDISMPTPDAALLAEVGREADMFACDAPTFAAIDGGVLTLHCPPSRLPMYSLGLHPKLHRYIRPVPLDNGTEYVAAYCRHHDFSGSACERVGRERKQSNAAAIRRQCPPLSSGWVLDVAVRNAAKPKVAARAARRRRRRRRRAALSTANRTAAGLGVNVLVLMLDSIAAARFPAGMPMTHALLEAWRRPREGGWRSFRFDKFAVVGSNSPRNQLPMLSGLASVEWARDHGGRALDCIVPGFPQTRADADHRCSMWAFNAYKAAGYVTYFGTNMCDWGVMEEVYPFNTRHPPSDHHLMEPWCHVDYDVDKLYFRPMSRCLGGKPAHAPLMEYELQFLANYAHVPRLSWSVYLEGHEPSFRAMSNLDHDLARHLLRLRAAHGEDTAILLLSDHGIHYGRFFEGSPSGNLEHALPLFYAILPQRLLDDHPDMEAALCANQQRLVSPFDVHATLLHILSYPASPKLPKWPLDGLQVQPRSLLSEIPAKRTCEQAGIPLDICPCTSSAVFAGAEIPATEGSTWTDQTEILATDQSAVSASPW</sequence>
<dbReference type="Pfam" id="PF02995">
    <property type="entry name" value="DUF229"/>
    <property type="match status" value="2"/>
</dbReference>
<dbReference type="PANTHER" id="PTHR10974">
    <property type="entry name" value="FI08016P-RELATED"/>
    <property type="match status" value="1"/>
</dbReference>
<dbReference type="InterPro" id="IPR005825">
    <property type="entry name" value="Ribosomal_uL24_CS"/>
</dbReference>
<organism evidence="3 4">
    <name type="scientific">Prymnesium parvum</name>
    <name type="common">Toxic golden alga</name>
    <dbReference type="NCBI Taxonomy" id="97485"/>
    <lineage>
        <taxon>Eukaryota</taxon>
        <taxon>Haptista</taxon>
        <taxon>Haptophyta</taxon>
        <taxon>Prymnesiophyceae</taxon>
        <taxon>Prymnesiales</taxon>
        <taxon>Prymnesiaceae</taxon>
        <taxon>Prymnesium</taxon>
    </lineage>
</organism>
<reference evidence="3 4" key="1">
    <citation type="journal article" date="2024" name="Science">
        <title>Giant polyketide synthase enzymes in the biosynthesis of giant marine polyether toxins.</title>
        <authorList>
            <person name="Fallon T.R."/>
            <person name="Shende V.V."/>
            <person name="Wierzbicki I.H."/>
            <person name="Pendleton A.L."/>
            <person name="Watervoot N.F."/>
            <person name="Auber R.P."/>
            <person name="Gonzalez D.J."/>
            <person name="Wisecaver J.H."/>
            <person name="Moore B.S."/>
        </authorList>
    </citation>
    <scope>NUCLEOTIDE SEQUENCE [LARGE SCALE GENOMIC DNA]</scope>
    <source>
        <strain evidence="3 4">12B1</strain>
    </source>
</reference>